<dbReference type="InterPro" id="IPR011009">
    <property type="entry name" value="Kinase-like_dom_sf"/>
</dbReference>
<keyword evidence="3" id="KW-1185">Reference proteome</keyword>
<comment type="caution">
    <text evidence="2">The sequence shown here is derived from an EMBL/GenBank/DDBJ whole genome shotgun (WGS) entry which is preliminary data.</text>
</comment>
<dbReference type="PROSITE" id="PS00108">
    <property type="entry name" value="PROTEIN_KINASE_ST"/>
    <property type="match status" value="1"/>
</dbReference>
<dbReference type="InterPro" id="IPR051681">
    <property type="entry name" value="Ser/Thr_Kinases-Pseudokinases"/>
</dbReference>
<sequence>MSFLDAASFSKSWSFLPIDFGALNNDPYRSRNTISNAQNAYIRGLYKDSRHVQNLGEGSVFKVTLRQATKGCQLYALKTAKLDGRSALGKKGETKKSSAGGVFSALKEIQVVSNVILRAHPNIVNILGWDWSQEQIPVIFVEYAEKGSLRDYLQFNGAAVSPSLKRQFARDIACGLNALHAVDIAHGDVKLLNTLVFVDVKKGLIARISDFSHSVFGLSTKRKSTYPGSSRYNAPEIRGRETIILSDQLALCEVFSFGLLVWEILKGGRPFFDGLDGGSSFTTGTEVKEDCFDYLGLDGLLQKALNFLPYAGLPRNDTAIFYHMFQITLRDRAEARSDMQVVAMALDPWDEYASPLNGDIAKS</sequence>
<dbReference type="InterPro" id="IPR008271">
    <property type="entry name" value="Ser/Thr_kinase_AS"/>
</dbReference>
<reference evidence="2 3" key="1">
    <citation type="submission" date="2024-07" db="EMBL/GenBank/DDBJ databases">
        <title>Section-level genome sequencing and comparative genomics of Aspergillus sections Usti and Cavernicolus.</title>
        <authorList>
            <consortium name="Lawrence Berkeley National Laboratory"/>
            <person name="Nybo J.L."/>
            <person name="Vesth T.C."/>
            <person name="Theobald S."/>
            <person name="Frisvad J.C."/>
            <person name="Larsen T.O."/>
            <person name="Kjaerboelling I."/>
            <person name="Rothschild-Mancinelli K."/>
            <person name="Lyhne E.K."/>
            <person name="Kogle M.E."/>
            <person name="Barry K."/>
            <person name="Clum A."/>
            <person name="Na H."/>
            <person name="Ledsgaard L."/>
            <person name="Lin J."/>
            <person name="Lipzen A."/>
            <person name="Kuo A."/>
            <person name="Riley R."/>
            <person name="Mondo S."/>
            <person name="Labutti K."/>
            <person name="Haridas S."/>
            <person name="Pangalinan J."/>
            <person name="Salamov A.A."/>
            <person name="Simmons B.A."/>
            <person name="Magnuson J.K."/>
            <person name="Chen J."/>
            <person name="Drula E."/>
            <person name="Henrissat B."/>
            <person name="Wiebenga A."/>
            <person name="Lubbers R.J."/>
            <person name="Gomes A.C."/>
            <person name="Makela M.R."/>
            <person name="Stajich J."/>
            <person name="Grigoriev I.V."/>
            <person name="Mortensen U.H."/>
            <person name="De Vries R.P."/>
            <person name="Baker S.E."/>
            <person name="Andersen M.R."/>
        </authorList>
    </citation>
    <scope>NUCLEOTIDE SEQUENCE [LARGE SCALE GENOMIC DNA]</scope>
    <source>
        <strain evidence="2 3">CBS 588.65</strain>
    </source>
</reference>
<feature type="domain" description="Protein kinase" evidence="1">
    <location>
        <begin position="49"/>
        <end position="350"/>
    </location>
</feature>
<evidence type="ECO:0000259" key="1">
    <source>
        <dbReference type="PROSITE" id="PS50011"/>
    </source>
</evidence>
<accession>A0ABR4HW40</accession>
<dbReference type="PANTHER" id="PTHR44329">
    <property type="entry name" value="SERINE/THREONINE-PROTEIN KINASE TNNI3K-RELATED"/>
    <property type="match status" value="1"/>
</dbReference>
<dbReference type="SUPFAM" id="SSF56112">
    <property type="entry name" value="Protein kinase-like (PK-like)"/>
    <property type="match status" value="1"/>
</dbReference>
<protein>
    <submittedName>
        <fullName evidence="2">Kinase-like domain-containing protein</fullName>
    </submittedName>
</protein>
<dbReference type="Pfam" id="PF00069">
    <property type="entry name" value="Pkinase"/>
    <property type="match status" value="1"/>
</dbReference>
<name>A0ABR4HW40_9EURO</name>
<dbReference type="Gene3D" id="1.10.510.10">
    <property type="entry name" value="Transferase(Phosphotransferase) domain 1"/>
    <property type="match status" value="1"/>
</dbReference>
<dbReference type="PROSITE" id="PS50011">
    <property type="entry name" value="PROTEIN_KINASE_DOM"/>
    <property type="match status" value="1"/>
</dbReference>
<dbReference type="SMART" id="SM00220">
    <property type="entry name" value="S_TKc"/>
    <property type="match status" value="1"/>
</dbReference>
<dbReference type="Proteomes" id="UP001610334">
    <property type="component" value="Unassembled WGS sequence"/>
</dbReference>
<dbReference type="EMBL" id="JBFXLT010000009">
    <property type="protein sequence ID" value="KAL2819714.1"/>
    <property type="molecule type" value="Genomic_DNA"/>
</dbReference>
<proteinExistence type="predicted"/>
<organism evidence="2 3">
    <name type="scientific">Aspergillus granulosus</name>
    <dbReference type="NCBI Taxonomy" id="176169"/>
    <lineage>
        <taxon>Eukaryota</taxon>
        <taxon>Fungi</taxon>
        <taxon>Dikarya</taxon>
        <taxon>Ascomycota</taxon>
        <taxon>Pezizomycotina</taxon>
        <taxon>Eurotiomycetes</taxon>
        <taxon>Eurotiomycetidae</taxon>
        <taxon>Eurotiales</taxon>
        <taxon>Aspergillaceae</taxon>
        <taxon>Aspergillus</taxon>
        <taxon>Aspergillus subgen. Nidulantes</taxon>
    </lineage>
</organism>
<dbReference type="InterPro" id="IPR000719">
    <property type="entry name" value="Prot_kinase_dom"/>
</dbReference>
<evidence type="ECO:0000313" key="3">
    <source>
        <dbReference type="Proteomes" id="UP001610334"/>
    </source>
</evidence>
<evidence type="ECO:0000313" key="2">
    <source>
        <dbReference type="EMBL" id="KAL2819714.1"/>
    </source>
</evidence>
<gene>
    <name evidence="2" type="ORF">BJX63DRAFT_360301</name>
</gene>